<sequence>MNLQFQPSKSKFEMCPLSNGKYDHLKQRETTAQWIMISEQPFNVAENDGFSFTCSRLISHGLKRSLVLKYEVMLSLFMRLKKGSCCLLLLLTPSVPIITSNFPFSSVPIKTSTFPFW</sequence>
<protein>
    <submittedName>
        <fullName evidence="1">Uncharacterized protein</fullName>
    </submittedName>
</protein>
<name>A0A9P1DWG0_CUSEU</name>
<dbReference type="Proteomes" id="UP001152484">
    <property type="component" value="Unassembled WGS sequence"/>
</dbReference>
<comment type="caution">
    <text evidence="1">The sequence shown here is derived from an EMBL/GenBank/DDBJ whole genome shotgun (WGS) entry which is preliminary data.</text>
</comment>
<gene>
    <name evidence="1" type="ORF">CEURO_LOCUS486</name>
</gene>
<dbReference type="AlphaFoldDB" id="A0A9P1DWG0"/>
<proteinExistence type="predicted"/>
<dbReference type="EMBL" id="CAMAPE010000002">
    <property type="protein sequence ID" value="CAH9053338.1"/>
    <property type="molecule type" value="Genomic_DNA"/>
</dbReference>
<evidence type="ECO:0000313" key="2">
    <source>
        <dbReference type="Proteomes" id="UP001152484"/>
    </source>
</evidence>
<accession>A0A9P1DWG0</accession>
<organism evidence="1 2">
    <name type="scientific">Cuscuta europaea</name>
    <name type="common">European dodder</name>
    <dbReference type="NCBI Taxonomy" id="41803"/>
    <lineage>
        <taxon>Eukaryota</taxon>
        <taxon>Viridiplantae</taxon>
        <taxon>Streptophyta</taxon>
        <taxon>Embryophyta</taxon>
        <taxon>Tracheophyta</taxon>
        <taxon>Spermatophyta</taxon>
        <taxon>Magnoliopsida</taxon>
        <taxon>eudicotyledons</taxon>
        <taxon>Gunneridae</taxon>
        <taxon>Pentapetalae</taxon>
        <taxon>asterids</taxon>
        <taxon>lamiids</taxon>
        <taxon>Solanales</taxon>
        <taxon>Convolvulaceae</taxon>
        <taxon>Cuscuteae</taxon>
        <taxon>Cuscuta</taxon>
        <taxon>Cuscuta subgen. Cuscuta</taxon>
    </lineage>
</organism>
<keyword evidence="2" id="KW-1185">Reference proteome</keyword>
<evidence type="ECO:0000313" key="1">
    <source>
        <dbReference type="EMBL" id="CAH9053338.1"/>
    </source>
</evidence>
<reference evidence="1" key="1">
    <citation type="submission" date="2022-07" db="EMBL/GenBank/DDBJ databases">
        <authorList>
            <person name="Macas J."/>
            <person name="Novak P."/>
            <person name="Neumann P."/>
        </authorList>
    </citation>
    <scope>NUCLEOTIDE SEQUENCE</scope>
</reference>